<sequence length="135" mass="15985">MSSSVGRVVQRYWGRDSGGFASPFWPTFTTMHSLFLTHRGKWRTGVFLLFTRERRERLICKFICRRAESRLYIVVVTLLIRVLRRHQQTCVVCRHHCVWRRRICHFTQTGKLFDAFMPAAADGFSLGLYRMYSCS</sequence>
<protein>
    <submittedName>
        <fullName evidence="1">Uncharacterized protein</fullName>
    </submittedName>
</protein>
<keyword evidence="2" id="KW-1185">Reference proteome</keyword>
<evidence type="ECO:0000313" key="1">
    <source>
        <dbReference type="EMBL" id="KAK2179280.1"/>
    </source>
</evidence>
<name>A0AAD9KYL2_RIDPI</name>
<proteinExistence type="predicted"/>
<dbReference type="Proteomes" id="UP001209878">
    <property type="component" value="Unassembled WGS sequence"/>
</dbReference>
<dbReference type="AlphaFoldDB" id="A0AAD9KYL2"/>
<evidence type="ECO:0000313" key="2">
    <source>
        <dbReference type="Proteomes" id="UP001209878"/>
    </source>
</evidence>
<comment type="caution">
    <text evidence="1">The sequence shown here is derived from an EMBL/GenBank/DDBJ whole genome shotgun (WGS) entry which is preliminary data.</text>
</comment>
<dbReference type="EMBL" id="JAODUO010000501">
    <property type="protein sequence ID" value="KAK2179280.1"/>
    <property type="molecule type" value="Genomic_DNA"/>
</dbReference>
<reference evidence="1" key="1">
    <citation type="journal article" date="2023" name="Mol. Biol. Evol.">
        <title>Third-Generation Sequencing Reveals the Adaptive Role of the Epigenome in Three Deep-Sea Polychaetes.</title>
        <authorList>
            <person name="Perez M."/>
            <person name="Aroh O."/>
            <person name="Sun Y."/>
            <person name="Lan Y."/>
            <person name="Juniper S.K."/>
            <person name="Young C.R."/>
            <person name="Angers B."/>
            <person name="Qian P.Y."/>
        </authorList>
    </citation>
    <scope>NUCLEOTIDE SEQUENCE</scope>
    <source>
        <strain evidence="1">R07B-5</strain>
    </source>
</reference>
<gene>
    <name evidence="1" type="ORF">NP493_500g02068</name>
</gene>
<accession>A0AAD9KYL2</accession>
<organism evidence="1 2">
    <name type="scientific">Ridgeia piscesae</name>
    <name type="common">Tubeworm</name>
    <dbReference type="NCBI Taxonomy" id="27915"/>
    <lineage>
        <taxon>Eukaryota</taxon>
        <taxon>Metazoa</taxon>
        <taxon>Spiralia</taxon>
        <taxon>Lophotrochozoa</taxon>
        <taxon>Annelida</taxon>
        <taxon>Polychaeta</taxon>
        <taxon>Sedentaria</taxon>
        <taxon>Canalipalpata</taxon>
        <taxon>Sabellida</taxon>
        <taxon>Siboglinidae</taxon>
        <taxon>Ridgeia</taxon>
    </lineage>
</organism>